<sequence length="70" mass="7387">MAPVSGVQVDAPAPGPVGGGEACLNPTSPERGHTVWMRQLALQQPGCDSEDRHCTLSMLKQKESGLWGLC</sequence>
<accession>A0AC59ZPM7</accession>
<proteinExistence type="predicted"/>
<name>A0AC59ZPM7_RANTA</name>
<protein>
    <submittedName>
        <fullName evidence="1">Uncharacterized protein</fullName>
    </submittedName>
</protein>
<reference evidence="1" key="1">
    <citation type="submission" date="2023-05" db="EMBL/GenBank/DDBJ databases">
        <authorList>
            <consortium name="ELIXIR-Norway"/>
        </authorList>
    </citation>
    <scope>NUCLEOTIDE SEQUENCE</scope>
</reference>
<organism evidence="1 2">
    <name type="scientific">Rangifer tarandus platyrhynchus</name>
    <name type="common">Svalbard reindeer</name>
    <dbReference type="NCBI Taxonomy" id="3082113"/>
    <lineage>
        <taxon>Eukaryota</taxon>
        <taxon>Metazoa</taxon>
        <taxon>Chordata</taxon>
        <taxon>Craniata</taxon>
        <taxon>Vertebrata</taxon>
        <taxon>Euteleostomi</taxon>
        <taxon>Mammalia</taxon>
        <taxon>Eutheria</taxon>
        <taxon>Laurasiatheria</taxon>
        <taxon>Artiodactyla</taxon>
        <taxon>Ruminantia</taxon>
        <taxon>Pecora</taxon>
        <taxon>Cervidae</taxon>
        <taxon>Odocoileinae</taxon>
        <taxon>Rangifer</taxon>
    </lineage>
</organism>
<dbReference type="EMBL" id="OX596116">
    <property type="protein sequence ID" value="CAN0482371.1"/>
    <property type="molecule type" value="Genomic_DNA"/>
</dbReference>
<dbReference type="Proteomes" id="UP001162501">
    <property type="component" value="Chromosome 32"/>
</dbReference>
<gene>
    <name evidence="1" type="ORF">MRATA1EN22A_LOCUS21135</name>
</gene>
<reference evidence="1" key="2">
    <citation type="submission" date="2025-03" db="EMBL/GenBank/DDBJ databases">
        <authorList>
            <consortium name="ELIXIR-Norway"/>
            <consortium name="Elixir Norway"/>
        </authorList>
    </citation>
    <scope>NUCLEOTIDE SEQUENCE</scope>
</reference>
<evidence type="ECO:0000313" key="2">
    <source>
        <dbReference type="Proteomes" id="UP001162501"/>
    </source>
</evidence>
<evidence type="ECO:0000313" key="1">
    <source>
        <dbReference type="EMBL" id="CAN0482371.1"/>
    </source>
</evidence>